<gene>
    <name evidence="2" type="ORF">BBEV_1627</name>
</gene>
<dbReference type="InterPro" id="IPR036895">
    <property type="entry name" value="Uracil-DNA_glycosylase-like_sf"/>
</dbReference>
<dbReference type="CDD" id="cd10032">
    <property type="entry name" value="UDG-F6_HDG"/>
    <property type="match status" value="1"/>
</dbReference>
<dbReference type="NCBIfam" id="TIGR04274">
    <property type="entry name" value="hypoxanDNAglyco"/>
    <property type="match status" value="1"/>
</dbReference>
<protein>
    <submittedName>
        <fullName evidence="2">G:T/U mismatch-specific uracil/thymine DNA-glycosylase</fullName>
    </submittedName>
</protein>
<dbReference type="Pfam" id="PF03167">
    <property type="entry name" value="UDG"/>
    <property type="match status" value="1"/>
</dbReference>
<evidence type="ECO:0000259" key="1">
    <source>
        <dbReference type="Pfam" id="PF03167"/>
    </source>
</evidence>
<dbReference type="InterPro" id="IPR005122">
    <property type="entry name" value="Uracil-DNA_glycosylase-like"/>
</dbReference>
<evidence type="ECO:0000313" key="3">
    <source>
        <dbReference type="Proteomes" id="UP000094463"/>
    </source>
</evidence>
<dbReference type="STRING" id="632773.BBEV_1627"/>
<dbReference type="RefSeq" id="WP_069365015.1">
    <property type="nucleotide sequence ID" value="NZ_CP012502.1"/>
</dbReference>
<dbReference type="PATRIC" id="fig|632773.3.peg.1710"/>
<evidence type="ECO:0000313" key="2">
    <source>
        <dbReference type="EMBL" id="AOM82988.1"/>
    </source>
</evidence>
<dbReference type="SUPFAM" id="SSF52141">
    <property type="entry name" value="Uracil-DNA glycosylase-like"/>
    <property type="match status" value="1"/>
</dbReference>
<reference evidence="2 3" key="1">
    <citation type="submission" date="2015-08" db="EMBL/GenBank/DDBJ databases">
        <title>The complete genome sequence of Bacillus beveridgei MLTeJB.</title>
        <authorList>
            <person name="Hanson T.E."/>
            <person name="Mesa C."/>
            <person name="Basesman S.M."/>
            <person name="Oremland R.S."/>
        </authorList>
    </citation>
    <scope>NUCLEOTIDE SEQUENCE [LARGE SCALE GENOMIC DNA]</scope>
    <source>
        <strain evidence="2 3">MLTeJB</strain>
    </source>
</reference>
<dbReference type="EMBL" id="CP012502">
    <property type="protein sequence ID" value="AOM82988.1"/>
    <property type="molecule type" value="Genomic_DNA"/>
</dbReference>
<sequence length="172" mass="19535">MKLKSMPPVLKGEPLLLILGSMPGSQSLEKQQYYANPRNQFWKMLSDYFRVDLTALSYESRKSYVASHRIALWDILQECERIGSLDSAIRRESFNPISEFIEANPSILAIGCNGTKAFQSLKKYEKEKTTLQTPAVKLPSTSPVPGKNVLSYTEKCDVWHTFIHQYLKGAKS</sequence>
<dbReference type="Gene3D" id="3.40.470.10">
    <property type="entry name" value="Uracil-DNA glycosylase-like domain"/>
    <property type="match status" value="1"/>
</dbReference>
<accession>A0A1D7QVK4</accession>
<dbReference type="AlphaFoldDB" id="A0A1D7QVK4"/>
<proteinExistence type="predicted"/>
<dbReference type="KEGG" id="bbev:BBEV_1627"/>
<feature type="domain" description="Uracil-DNA glycosylase-like" evidence="1">
    <location>
        <begin position="13"/>
        <end position="144"/>
    </location>
</feature>
<organism evidence="2 3">
    <name type="scientific">Salisediminibacterium beveridgei</name>
    <dbReference type="NCBI Taxonomy" id="632773"/>
    <lineage>
        <taxon>Bacteria</taxon>
        <taxon>Bacillati</taxon>
        <taxon>Bacillota</taxon>
        <taxon>Bacilli</taxon>
        <taxon>Bacillales</taxon>
        <taxon>Bacillaceae</taxon>
        <taxon>Salisediminibacterium</taxon>
    </lineage>
</organism>
<dbReference type="Proteomes" id="UP000094463">
    <property type="component" value="Chromosome"/>
</dbReference>
<name>A0A1D7QVK4_9BACI</name>
<dbReference type="InterPro" id="IPR026353">
    <property type="entry name" value="Hypoxan-DNA_Glyclase"/>
</dbReference>
<keyword evidence="3" id="KW-1185">Reference proteome</keyword>